<dbReference type="EMBL" id="BART01010719">
    <property type="protein sequence ID" value="GAG89968.1"/>
    <property type="molecule type" value="Genomic_DNA"/>
</dbReference>
<reference evidence="4" key="1">
    <citation type="journal article" date="2014" name="Front. Microbiol.">
        <title>High frequency of phylogenetically diverse reductive dehalogenase-homologous genes in deep subseafloor sedimentary metagenomes.</title>
        <authorList>
            <person name="Kawai M."/>
            <person name="Futagami T."/>
            <person name="Toyoda A."/>
            <person name="Takaki Y."/>
            <person name="Nishi S."/>
            <person name="Hori S."/>
            <person name="Arai W."/>
            <person name="Tsubouchi T."/>
            <person name="Morono Y."/>
            <person name="Uchiyama I."/>
            <person name="Ito T."/>
            <person name="Fujiyama A."/>
            <person name="Inagaki F."/>
            <person name="Takami H."/>
        </authorList>
    </citation>
    <scope>NUCLEOTIDE SEQUENCE</scope>
    <source>
        <strain evidence="4">Expedition CK06-06</strain>
    </source>
</reference>
<comment type="subcellular location">
    <subcellularLocation>
        <location evidence="1">Membrane</location>
    </subcellularLocation>
</comment>
<gene>
    <name evidence="4" type="ORF">S01H4_23175</name>
</gene>
<feature type="domain" description="Bacterial surface antigen (D15)" evidence="3">
    <location>
        <begin position="28"/>
        <end position="192"/>
    </location>
</feature>
<protein>
    <recommendedName>
        <fullName evidence="3">Bacterial surface antigen (D15) domain-containing protein</fullName>
    </recommendedName>
</protein>
<evidence type="ECO:0000256" key="2">
    <source>
        <dbReference type="ARBA" id="ARBA00023136"/>
    </source>
</evidence>
<dbReference type="Pfam" id="PF01103">
    <property type="entry name" value="Omp85"/>
    <property type="match status" value="1"/>
</dbReference>
<dbReference type="GO" id="GO:0019867">
    <property type="term" value="C:outer membrane"/>
    <property type="evidence" value="ECO:0007669"/>
    <property type="project" value="InterPro"/>
</dbReference>
<evidence type="ECO:0000256" key="1">
    <source>
        <dbReference type="ARBA" id="ARBA00004370"/>
    </source>
</evidence>
<sequence>MIIYTNIETDSASFLITDDVTGVDGGTSTGIGFAAIYDSRDNRYNAYKGSFISLKTMTFPSFMGKPYLFSSYTSDVRKYFNPWYKHVIALQVRTSYRTGDIPFYELALLGGENQMQGYYKGALRDKALIDGQVEYRMPVWKTFGITGWLGTGRVGKNFADLSLDGLWLSYGFGLRIKVDSEHNTNLRFDFGFGPNGIHWFYIDFAEA</sequence>
<dbReference type="InterPro" id="IPR000184">
    <property type="entry name" value="Bac_surfAg_D15"/>
</dbReference>
<dbReference type="Gene3D" id="2.40.160.50">
    <property type="entry name" value="membrane protein fhac: a member of the omp85/tpsb transporter family"/>
    <property type="match status" value="1"/>
</dbReference>
<evidence type="ECO:0000313" key="4">
    <source>
        <dbReference type="EMBL" id="GAG89968.1"/>
    </source>
</evidence>
<comment type="caution">
    <text evidence="4">The sequence shown here is derived from an EMBL/GenBank/DDBJ whole genome shotgun (WGS) entry which is preliminary data.</text>
</comment>
<evidence type="ECO:0000259" key="3">
    <source>
        <dbReference type="Pfam" id="PF01103"/>
    </source>
</evidence>
<accession>X1C0L3</accession>
<proteinExistence type="predicted"/>
<organism evidence="4">
    <name type="scientific">marine sediment metagenome</name>
    <dbReference type="NCBI Taxonomy" id="412755"/>
    <lineage>
        <taxon>unclassified sequences</taxon>
        <taxon>metagenomes</taxon>
        <taxon>ecological metagenomes</taxon>
    </lineage>
</organism>
<name>X1C0L3_9ZZZZ</name>
<keyword evidence="2" id="KW-0472">Membrane</keyword>
<dbReference type="AlphaFoldDB" id="X1C0L3"/>
<feature type="non-terminal residue" evidence="4">
    <location>
        <position position="207"/>
    </location>
</feature>